<dbReference type="EMBL" id="JAGKQM010000014">
    <property type="protein sequence ID" value="KAH0885789.1"/>
    <property type="molecule type" value="Genomic_DNA"/>
</dbReference>
<evidence type="ECO:0000313" key="2">
    <source>
        <dbReference type="Proteomes" id="UP000824890"/>
    </source>
</evidence>
<comment type="caution">
    <text evidence="1">The sequence shown here is derived from an EMBL/GenBank/DDBJ whole genome shotgun (WGS) entry which is preliminary data.</text>
</comment>
<gene>
    <name evidence="1" type="ORF">HID58_061885</name>
</gene>
<name>A0ABQ7ZZY4_BRANA</name>
<evidence type="ECO:0000313" key="1">
    <source>
        <dbReference type="EMBL" id="KAH0885789.1"/>
    </source>
</evidence>
<proteinExistence type="predicted"/>
<protein>
    <submittedName>
        <fullName evidence="1">Uncharacterized protein</fullName>
    </submittedName>
</protein>
<keyword evidence="2" id="KW-1185">Reference proteome</keyword>
<organism evidence="1 2">
    <name type="scientific">Brassica napus</name>
    <name type="common">Rape</name>
    <dbReference type="NCBI Taxonomy" id="3708"/>
    <lineage>
        <taxon>Eukaryota</taxon>
        <taxon>Viridiplantae</taxon>
        <taxon>Streptophyta</taxon>
        <taxon>Embryophyta</taxon>
        <taxon>Tracheophyta</taxon>
        <taxon>Spermatophyta</taxon>
        <taxon>Magnoliopsida</taxon>
        <taxon>eudicotyledons</taxon>
        <taxon>Gunneridae</taxon>
        <taxon>Pentapetalae</taxon>
        <taxon>rosids</taxon>
        <taxon>malvids</taxon>
        <taxon>Brassicales</taxon>
        <taxon>Brassicaceae</taxon>
        <taxon>Brassiceae</taxon>
        <taxon>Brassica</taxon>
    </lineage>
</organism>
<reference evidence="1 2" key="1">
    <citation type="submission" date="2021-05" db="EMBL/GenBank/DDBJ databases">
        <title>Genome Assembly of Synthetic Allotetraploid Brassica napus Reveals Homoeologous Exchanges between Subgenomes.</title>
        <authorList>
            <person name="Davis J.T."/>
        </authorList>
    </citation>
    <scope>NUCLEOTIDE SEQUENCE [LARGE SCALE GENOMIC DNA]</scope>
    <source>
        <strain evidence="2">cv. Da-Ae</strain>
        <tissue evidence="1">Seedling</tissue>
    </source>
</reference>
<dbReference type="Proteomes" id="UP000824890">
    <property type="component" value="Unassembled WGS sequence"/>
</dbReference>
<sequence>MRVKSWNSDIETTCLLCGNWDLVINWLISLLPKRAPATVAAYQVWAAVLFEVWRERNRRSHDGTTFHDVVLIRSIMRTIKDKGTALLNTGLPLGADLPQFWSSRP</sequence>
<accession>A0ABQ7ZZY4</accession>